<name>A0A0W0YM93_9GAMM</name>
<accession>A0A0W0YM93</accession>
<organism evidence="1 2">
    <name type="scientific">Legionella shakespearei DSM 23087</name>
    <dbReference type="NCBI Taxonomy" id="1122169"/>
    <lineage>
        <taxon>Bacteria</taxon>
        <taxon>Pseudomonadati</taxon>
        <taxon>Pseudomonadota</taxon>
        <taxon>Gammaproteobacteria</taxon>
        <taxon>Legionellales</taxon>
        <taxon>Legionellaceae</taxon>
        <taxon>Legionella</taxon>
    </lineage>
</organism>
<reference evidence="1 2" key="1">
    <citation type="submission" date="2015-11" db="EMBL/GenBank/DDBJ databases">
        <title>Genomic analysis of 38 Legionella species identifies large and diverse effector repertoires.</title>
        <authorList>
            <person name="Burstein D."/>
            <person name="Amaro F."/>
            <person name="Zusman T."/>
            <person name="Lifshitz Z."/>
            <person name="Cohen O."/>
            <person name="Gilbert J.A."/>
            <person name="Pupko T."/>
            <person name="Shuman H.A."/>
            <person name="Segal G."/>
        </authorList>
    </citation>
    <scope>NUCLEOTIDE SEQUENCE [LARGE SCALE GENOMIC DNA]</scope>
    <source>
        <strain evidence="1 2">ATCC 49655</strain>
    </source>
</reference>
<sequence length="977" mass="112047">MVKKEDLASYPIGVAPFGVYSRLLKNHDGSSRLERISLADWNAIAFHLARLLVLKRSLDQGLKDLIPLFSVLFNNAPIRAVFPPLLHFPGVGLVPDDSSLVRHYSKLRPKRQYPNNLGAIRFHLADHLIHGDEDALINNIRILKQHQSPVFAEFYSYFEASWELVKKWYWDEYQRNLPDWHWLQDEYGYVRHERFATLFGDNHFLVHCLMRLINPPHNDSFCPRYGLGLLTLFRGRFDIVVELILNENPHPVDILFLSHFLSNMVKMGVDYDEVSADLLARLFSVIQYLSQLGNEASDFILSSSTDPDACFKMRVFTKCELNFIFSLFSDHLSVKRDWICSFVGSDGGLPQVGQACLIRVFQPERLDRSLESGLQLAQGLALMGGWRHIFDLHLWEKRSFLPKQFDLYSIPENRTLEEHLAQPWLKYIINLLLQVPAAQWQLHEGQVGMILRSMFPGIRLEPLNISLTPEQQKLAASLLNSHPHELIPHAIQTRHFFSLLQDSFLAPQGFLSVMNPLSRPFYAGGNIGFQLTQVAALPKDGIQRQLQSWQQLFQLYPFKHPLFDELEYLPLLDLSNTGRRRGLYITPGTAAVRRLKSQYSFLPVYTDNQQGLYCHLEMKTAKQGIGKVASGCCLFGSALIAIGQQSGVAYPLLTQRQSDFQERISAFAVTHQEHPEELIFLSIQATMAPFYAGVCQEFVLHDVRFAYYMYLLPYYFNEQMSTELWCQGKTLIDERFQRLFGQLKAIMKAHEINCTAFSSLQLAEAFFNEEQLASYMVYPREERMQRWTWDVLSYLCYQPHHTRVSDAYAYCLGEQLGSIKAQLIDKSDQPVGPALLSKLDFVLQFAILNDNEQQTLLVSLLSIESKLLESYSKLFSQRFGSVASLLILAPLLLNQRSLNYRWYYLPNSEITDACALVNDCMPSLQTMIAAIARDEPGAYIDAVRCVSSVVRNRNTFFGRLSKNHIESCAENGIQITL</sequence>
<protein>
    <submittedName>
        <fullName evidence="1">Uncharacterized protein</fullName>
    </submittedName>
</protein>
<proteinExistence type="predicted"/>
<dbReference type="RefSeq" id="WP_018576786.1">
    <property type="nucleotide sequence ID" value="NZ_KB892391.1"/>
</dbReference>
<keyword evidence="2" id="KW-1185">Reference proteome</keyword>
<evidence type="ECO:0000313" key="1">
    <source>
        <dbReference type="EMBL" id="KTD57654.1"/>
    </source>
</evidence>
<dbReference type="EMBL" id="LNYW01000066">
    <property type="protein sequence ID" value="KTD57654.1"/>
    <property type="molecule type" value="Genomic_DNA"/>
</dbReference>
<comment type="caution">
    <text evidence="1">The sequence shown here is derived from an EMBL/GenBank/DDBJ whole genome shotgun (WGS) entry which is preliminary data.</text>
</comment>
<dbReference type="AlphaFoldDB" id="A0A0W0YM93"/>
<gene>
    <name evidence="1" type="ORF">Lsha_2495</name>
</gene>
<dbReference type="PATRIC" id="fig|1122169.6.peg.2869"/>
<dbReference type="Proteomes" id="UP000054600">
    <property type="component" value="Unassembled WGS sequence"/>
</dbReference>
<evidence type="ECO:0000313" key="2">
    <source>
        <dbReference type="Proteomes" id="UP000054600"/>
    </source>
</evidence>